<dbReference type="Proteomes" id="UP000287361">
    <property type="component" value="Unassembled WGS sequence"/>
</dbReference>
<accession>A0A401LB93</accession>
<dbReference type="RefSeq" id="WP_016406544.1">
    <property type="nucleotide sequence ID" value="NZ_DAVZTY010000146.1"/>
</dbReference>
<sequence length="84" mass="10271">MITVWNRKELFCTFDMKKQAEVRDILWKFDISYEMRVSDRADFFVSGRTTSTDADIDHQTEYLIYVRKEDYDRAMFLVQRNLKE</sequence>
<keyword evidence="2" id="KW-1185">Reference proteome</keyword>
<name>A0A401LB93_9FIRM</name>
<evidence type="ECO:0000313" key="2">
    <source>
        <dbReference type="Proteomes" id="UP000287361"/>
    </source>
</evidence>
<evidence type="ECO:0000313" key="1">
    <source>
        <dbReference type="EMBL" id="GCB28806.1"/>
    </source>
</evidence>
<proteinExistence type="predicted"/>
<dbReference type="OrthoDB" id="1734503at2"/>
<protein>
    <recommendedName>
        <fullName evidence="3">DUF2007 domain-containing protein</fullName>
    </recommendedName>
</protein>
<organism evidence="1 2">
    <name type="scientific">Anaerotignum faecicola</name>
    <dbReference type="NCBI Taxonomy" id="2358141"/>
    <lineage>
        <taxon>Bacteria</taxon>
        <taxon>Bacillati</taxon>
        <taxon>Bacillota</taxon>
        <taxon>Clostridia</taxon>
        <taxon>Lachnospirales</taxon>
        <taxon>Anaerotignaceae</taxon>
        <taxon>Anaerotignum</taxon>
    </lineage>
</organism>
<dbReference type="EMBL" id="BHVZ01000001">
    <property type="protein sequence ID" value="GCB28806.1"/>
    <property type="molecule type" value="Genomic_DNA"/>
</dbReference>
<evidence type="ECO:0008006" key="3">
    <source>
        <dbReference type="Google" id="ProtNLM"/>
    </source>
</evidence>
<comment type="caution">
    <text evidence="1">The sequence shown here is derived from an EMBL/GenBank/DDBJ whole genome shotgun (WGS) entry which is preliminary data.</text>
</comment>
<dbReference type="AlphaFoldDB" id="A0A401LB93"/>
<dbReference type="GeneID" id="86193467"/>
<reference evidence="1 2" key="1">
    <citation type="submission" date="2018-10" db="EMBL/GenBank/DDBJ databases">
        <title>Draft Genome Sequence of Anaerotignum sp. KCTC 15736.</title>
        <authorList>
            <person name="Choi S.H."/>
            <person name="Kim J.S."/>
            <person name="Kang S.W."/>
            <person name="Lee J.S."/>
            <person name="Park S.H."/>
        </authorList>
    </citation>
    <scope>NUCLEOTIDE SEQUENCE [LARGE SCALE GENOMIC DNA]</scope>
    <source>
        <strain evidence="1 2">KCTC 15736</strain>
    </source>
</reference>
<gene>
    <name evidence="1" type="ORF">KGMB03357_04670</name>
</gene>